<comment type="subunit">
    <text evidence="1">Interacts transiently with the RNA polymerase catalytic core formed by RpoA, RpoB, RpoC and RpoZ (2 alpha, 1 beta, 1 beta' and 1 omega subunit) to form the RNA polymerase holoenzyme that can initiate transcription.</text>
</comment>
<sequence length="289" mass="31693">MFENRRPFLTGLAYRILGSLAEAEDAVQDTYLKWQASERGTISNPAGWLTAACTRRCIDMLRSARRTRVDYVGAWLPEPIQTMIEETPEGAAELSSTLSLAFMLVLERLAPKERAAYLLREIFDQPYADVAAALDVTEATCRKLVSRARNRIGREETGAVVPKERQDALLAAFQAAIATGSTARLARLMREDIELRADGGGKVLALLHPLSGKADVLGFVGKILNRSWSGYKWQRVDINGTRGALVFDGPDLVASVSLASDAQGALSGIYIMRNPDKLARLADADRTIR</sequence>
<dbReference type="InterPro" id="IPR032710">
    <property type="entry name" value="NTF2-like_dom_sf"/>
</dbReference>
<evidence type="ECO:0000259" key="2">
    <source>
        <dbReference type="Pfam" id="PF04542"/>
    </source>
</evidence>
<dbReference type="SUPFAM" id="SSF88659">
    <property type="entry name" value="Sigma3 and sigma4 domains of RNA polymerase sigma factors"/>
    <property type="match status" value="1"/>
</dbReference>
<dbReference type="PANTHER" id="PTHR30173">
    <property type="entry name" value="SIGMA 19 FACTOR"/>
    <property type="match status" value="1"/>
</dbReference>
<dbReference type="InterPro" id="IPR013324">
    <property type="entry name" value="RNA_pol_sigma_r3/r4-like"/>
</dbReference>
<dbReference type="STRING" id="391937.NA2_14647"/>
<protein>
    <submittedName>
        <fullName evidence="4">Sigma-24 (FecI)</fullName>
    </submittedName>
</protein>
<feature type="domain" description="RNA polymerase sigma-70 region 2" evidence="2">
    <location>
        <begin position="1"/>
        <end position="67"/>
    </location>
</feature>
<dbReference type="InterPro" id="IPR014284">
    <property type="entry name" value="RNA_pol_sigma-70_dom"/>
</dbReference>
<dbReference type="SUPFAM" id="SSF54427">
    <property type="entry name" value="NTF2-like"/>
    <property type="match status" value="1"/>
</dbReference>
<evidence type="ECO:0000259" key="3">
    <source>
        <dbReference type="Pfam" id="PF08281"/>
    </source>
</evidence>
<organism evidence="4 5">
    <name type="scientific">Nitratireductor pacificus pht-3B</name>
    <dbReference type="NCBI Taxonomy" id="391937"/>
    <lineage>
        <taxon>Bacteria</taxon>
        <taxon>Pseudomonadati</taxon>
        <taxon>Pseudomonadota</taxon>
        <taxon>Alphaproteobacteria</taxon>
        <taxon>Hyphomicrobiales</taxon>
        <taxon>Phyllobacteriaceae</taxon>
        <taxon>Nitratireductor</taxon>
    </lineage>
</organism>
<dbReference type="GO" id="GO:0003677">
    <property type="term" value="F:DNA binding"/>
    <property type="evidence" value="ECO:0007669"/>
    <property type="project" value="InterPro"/>
</dbReference>
<gene>
    <name evidence="4" type="ORF">NA2_14647</name>
</gene>
<comment type="caution">
    <text evidence="4">The sequence shown here is derived from an EMBL/GenBank/DDBJ whole genome shotgun (WGS) entry which is preliminary data.</text>
</comment>
<dbReference type="PATRIC" id="fig|391937.3.peg.3013"/>
<evidence type="ECO:0000313" key="5">
    <source>
        <dbReference type="Proteomes" id="UP000006786"/>
    </source>
</evidence>
<name>K2MBD4_9HYPH</name>
<dbReference type="eggNOG" id="COG1595">
    <property type="taxonomic scope" value="Bacteria"/>
</dbReference>
<dbReference type="Proteomes" id="UP000006786">
    <property type="component" value="Unassembled WGS sequence"/>
</dbReference>
<dbReference type="Pfam" id="PF08281">
    <property type="entry name" value="Sigma70_r4_2"/>
    <property type="match status" value="1"/>
</dbReference>
<dbReference type="PANTHER" id="PTHR30173:SF36">
    <property type="entry name" value="ECF RNA POLYMERASE SIGMA FACTOR SIGJ"/>
    <property type="match status" value="1"/>
</dbReference>
<dbReference type="NCBIfam" id="NF007214">
    <property type="entry name" value="PRK09636.1"/>
    <property type="match status" value="1"/>
</dbReference>
<dbReference type="Gene3D" id="1.10.1740.10">
    <property type="match status" value="1"/>
</dbReference>
<evidence type="ECO:0000313" key="4">
    <source>
        <dbReference type="EMBL" id="EKF18160.1"/>
    </source>
</evidence>
<accession>K2MBD4</accession>
<dbReference type="Gene3D" id="1.10.10.10">
    <property type="entry name" value="Winged helix-like DNA-binding domain superfamily/Winged helix DNA-binding domain"/>
    <property type="match status" value="1"/>
</dbReference>
<keyword evidence="5" id="KW-1185">Reference proteome</keyword>
<feature type="domain" description="RNA polymerase sigma factor 70 region 4 type 2" evidence="3">
    <location>
        <begin position="101"/>
        <end position="151"/>
    </location>
</feature>
<proteinExistence type="predicted"/>
<dbReference type="InterPro" id="IPR036388">
    <property type="entry name" value="WH-like_DNA-bd_sf"/>
</dbReference>
<dbReference type="EMBL" id="AMRM01000016">
    <property type="protein sequence ID" value="EKF18160.1"/>
    <property type="molecule type" value="Genomic_DNA"/>
</dbReference>
<dbReference type="SUPFAM" id="SSF88946">
    <property type="entry name" value="Sigma2 domain of RNA polymerase sigma factors"/>
    <property type="match status" value="1"/>
</dbReference>
<dbReference type="Pfam" id="PF04542">
    <property type="entry name" value="Sigma70_r2"/>
    <property type="match status" value="1"/>
</dbReference>
<dbReference type="GO" id="GO:0006352">
    <property type="term" value="P:DNA-templated transcription initiation"/>
    <property type="evidence" value="ECO:0007669"/>
    <property type="project" value="InterPro"/>
</dbReference>
<dbReference type="AlphaFoldDB" id="K2MBD4"/>
<reference evidence="4 5" key="1">
    <citation type="journal article" date="2012" name="J. Bacteriol.">
        <title>Genome Sequence of Nitratireductor pacificus Type Strain pht-3B.</title>
        <authorList>
            <person name="Lai Q."/>
            <person name="Li G."/>
            <person name="Shao Z."/>
        </authorList>
    </citation>
    <scope>NUCLEOTIDE SEQUENCE [LARGE SCALE GENOMIC DNA]</scope>
    <source>
        <strain evidence="5">pht-3B</strain>
    </source>
</reference>
<dbReference type="InterPro" id="IPR007627">
    <property type="entry name" value="RNA_pol_sigma70_r2"/>
</dbReference>
<dbReference type="GO" id="GO:0016987">
    <property type="term" value="F:sigma factor activity"/>
    <property type="evidence" value="ECO:0007669"/>
    <property type="project" value="InterPro"/>
</dbReference>
<dbReference type="InterPro" id="IPR052704">
    <property type="entry name" value="ECF_Sigma-70_Domain"/>
</dbReference>
<evidence type="ECO:0000256" key="1">
    <source>
        <dbReference type="ARBA" id="ARBA00011344"/>
    </source>
</evidence>
<dbReference type="InterPro" id="IPR013249">
    <property type="entry name" value="RNA_pol_sigma70_r4_t2"/>
</dbReference>
<dbReference type="NCBIfam" id="TIGR02937">
    <property type="entry name" value="sigma70-ECF"/>
    <property type="match status" value="1"/>
</dbReference>
<dbReference type="InterPro" id="IPR013325">
    <property type="entry name" value="RNA_pol_sigma_r2"/>
</dbReference>